<dbReference type="AlphaFoldDB" id="A0A060QE65"/>
<reference evidence="1 2" key="1">
    <citation type="journal article" date="2014" name="Genome Biol. Evol.">
        <title>Acetic acid bacteria genomes reveal functional traits for adaptation to life in insect guts.</title>
        <authorList>
            <person name="Chouaia B."/>
            <person name="Gaiarsa S."/>
            <person name="Crotti E."/>
            <person name="Comandatore F."/>
            <person name="Degli Esposti M."/>
            <person name="Ricci I."/>
            <person name="Alma A."/>
            <person name="Favia G."/>
            <person name="Bandi C."/>
            <person name="Daffonchio D."/>
        </authorList>
    </citation>
    <scope>NUCLEOTIDE SEQUENCE [LARGE SCALE GENOMIC DNA]</scope>
    <source>
        <strain evidence="1 2">SF2.1</strain>
    </source>
</reference>
<evidence type="ECO:0000313" key="2">
    <source>
        <dbReference type="Proteomes" id="UP000027583"/>
    </source>
</evidence>
<sequence length="80" mass="9330">MALLQLTLEYDRRIIEIRQRCAPTSIRPLRQQDACPPVKIEMDALTRIIIRHIRRHYIRVGRGGLLRLGNGHGFTVRSWG</sequence>
<protein>
    <submittedName>
        <fullName evidence="1">Uncharacterized protein</fullName>
    </submittedName>
</protein>
<organism evidence="1 2">
    <name type="scientific">Asaia bogorensis</name>
    <dbReference type="NCBI Taxonomy" id="91915"/>
    <lineage>
        <taxon>Bacteria</taxon>
        <taxon>Pseudomonadati</taxon>
        <taxon>Pseudomonadota</taxon>
        <taxon>Alphaproteobacteria</taxon>
        <taxon>Acetobacterales</taxon>
        <taxon>Acetobacteraceae</taxon>
        <taxon>Asaia</taxon>
    </lineage>
</organism>
<comment type="caution">
    <text evidence="1">The sequence shown here is derived from an EMBL/GenBank/DDBJ whole genome shotgun (WGS) entry which is preliminary data.</text>
</comment>
<proteinExistence type="predicted"/>
<evidence type="ECO:0000313" key="1">
    <source>
        <dbReference type="EMBL" id="CDG38998.1"/>
    </source>
</evidence>
<dbReference type="Proteomes" id="UP000027583">
    <property type="component" value="Unassembled WGS sequence"/>
</dbReference>
<gene>
    <name evidence="1" type="ORF">ASAP_0953</name>
</gene>
<dbReference type="EMBL" id="CBLX010000007">
    <property type="protein sequence ID" value="CDG38998.1"/>
    <property type="molecule type" value="Genomic_DNA"/>
</dbReference>
<reference evidence="1 2" key="2">
    <citation type="journal article" date="2014" name="PLoS ONE">
        <title>Evolution of mitochondria reconstructed from the energy metabolism of living bacteria.</title>
        <authorList>
            <person name="Degli Esposti M."/>
            <person name="Chouaia B."/>
            <person name="Comandatore F."/>
            <person name="Crotti E."/>
            <person name="Sassera D."/>
            <person name="Lievens P.M."/>
            <person name="Daffonchio D."/>
            <person name="Bandi C."/>
        </authorList>
    </citation>
    <scope>NUCLEOTIDE SEQUENCE [LARGE SCALE GENOMIC DNA]</scope>
    <source>
        <strain evidence="1 2">SF2.1</strain>
    </source>
</reference>
<name>A0A060QE65_9PROT</name>
<accession>A0A060QE65</accession>